<sequence length="74" mass="8031">MIIGFQCSHKAVLALLTGRSASQGATLQKNTDYNGFRGGPTKPCKGGIFVAAISDDHENKSARMRFSVYRIKRG</sequence>
<dbReference type="AlphaFoldDB" id="A0A975BWS0"/>
<proteinExistence type="predicted"/>
<gene>
    <name evidence="1" type="ORF">dnm_092680</name>
</gene>
<protein>
    <submittedName>
        <fullName evidence="1">Uncharacterized protein</fullName>
    </submittedName>
</protein>
<keyword evidence="2" id="KW-1185">Reference proteome</keyword>
<evidence type="ECO:0000313" key="1">
    <source>
        <dbReference type="EMBL" id="QTA93171.1"/>
    </source>
</evidence>
<evidence type="ECO:0000313" key="2">
    <source>
        <dbReference type="Proteomes" id="UP000663722"/>
    </source>
</evidence>
<accession>A0A975BWS0</accession>
<dbReference type="EMBL" id="CP061800">
    <property type="protein sequence ID" value="QTA93171.1"/>
    <property type="molecule type" value="Genomic_DNA"/>
</dbReference>
<dbReference type="Proteomes" id="UP000663722">
    <property type="component" value="Chromosome"/>
</dbReference>
<dbReference type="KEGG" id="dmm:dnm_092680"/>
<name>A0A975BWS0_9BACT</name>
<reference evidence="1" key="1">
    <citation type="journal article" date="2021" name="Microb. Physiol.">
        <title>Proteogenomic Insights into the Physiology of Marine, Sulfate-Reducing, Filamentous Desulfonema limicola and Desulfonema magnum.</title>
        <authorList>
            <person name="Schnaars V."/>
            <person name="Wohlbrand L."/>
            <person name="Scheve S."/>
            <person name="Hinrichs C."/>
            <person name="Reinhardt R."/>
            <person name="Rabus R."/>
        </authorList>
    </citation>
    <scope>NUCLEOTIDE SEQUENCE</scope>
    <source>
        <strain evidence="1">4be13</strain>
    </source>
</reference>
<organism evidence="1 2">
    <name type="scientific">Desulfonema magnum</name>
    <dbReference type="NCBI Taxonomy" id="45655"/>
    <lineage>
        <taxon>Bacteria</taxon>
        <taxon>Pseudomonadati</taxon>
        <taxon>Thermodesulfobacteriota</taxon>
        <taxon>Desulfobacteria</taxon>
        <taxon>Desulfobacterales</taxon>
        <taxon>Desulfococcaceae</taxon>
        <taxon>Desulfonema</taxon>
    </lineage>
</organism>